<evidence type="ECO:0000313" key="2">
    <source>
        <dbReference type="EMBL" id="PAS93491.1"/>
    </source>
</evidence>
<dbReference type="OrthoDB" id="7058206at2"/>
<keyword evidence="4" id="KW-1185">Reference proteome</keyword>
<proteinExistence type="predicted"/>
<dbReference type="EMBL" id="NMRN01000016">
    <property type="protein sequence ID" value="PAS93491.1"/>
    <property type="molecule type" value="Genomic_DNA"/>
</dbReference>
<evidence type="ECO:0000313" key="1">
    <source>
        <dbReference type="EMBL" id="KAF7599466.1"/>
    </source>
</evidence>
<accession>A0A272ETS4</accession>
<evidence type="ECO:0000313" key="3">
    <source>
        <dbReference type="Proteomes" id="UP000216107"/>
    </source>
</evidence>
<dbReference type="EMBL" id="MDUX01000020">
    <property type="protein sequence ID" value="KAF7599466.1"/>
    <property type="molecule type" value="Genomic_DNA"/>
</dbReference>
<comment type="caution">
    <text evidence="2">The sequence shown here is derived from an EMBL/GenBank/DDBJ whole genome shotgun (WGS) entry which is preliminary data.</text>
</comment>
<gene>
    <name evidence="1" type="ORF">BGI27_07855</name>
    <name evidence="2" type="ORF">CGU29_07385</name>
</gene>
<dbReference type="Proteomes" id="UP000623509">
    <property type="component" value="Unassembled WGS sequence"/>
</dbReference>
<dbReference type="Proteomes" id="UP000216107">
    <property type="component" value="Unassembled WGS sequence"/>
</dbReference>
<sequence length="326" mass="36722">MAYPFEEDFATGIPSGFASNGGGGGITATWNEGQQAAELVFNNAQNFWRLTDAPLSTDFWFEMDVEIVASAAPPPHFGFWLWTGVATYEGHRLCVYNSNWAHSYWSSSGSEYEHIAEAWAGWAVVGARRTLRLDVKRQAHLDVWLLQLSVDGEVVWRDFKRWYSAFRPCIFGYGITLRVHRVAGDAPTVLGDAPVPAHRRLPTALAHRVLVPDNAAMVGYHHRALRPLLGKRNHYYHGGHRIAGTVKHRVKGVIADEPLRRRVLLIDQATYAVVRETWSDAATGAYSFDYIDDVPRYLVIAFDHERQHRAVVADNLRAQLMTELSP</sequence>
<protein>
    <submittedName>
        <fullName evidence="2">Uncharacterized protein</fullName>
    </submittedName>
</protein>
<organism evidence="2 3">
    <name type="scientific">Candidatus Dactylopiibacterium carminicum</name>
    <dbReference type="NCBI Taxonomy" id="857335"/>
    <lineage>
        <taxon>Bacteria</taxon>
        <taxon>Pseudomonadati</taxon>
        <taxon>Pseudomonadota</taxon>
        <taxon>Betaproteobacteria</taxon>
        <taxon>Rhodocyclales</taxon>
        <taxon>Rhodocyclaceae</taxon>
        <taxon>Candidatus Dactylopiibacterium</taxon>
    </lineage>
</organism>
<dbReference type="AlphaFoldDB" id="A0A272ETS4"/>
<reference evidence="1 4" key="1">
    <citation type="submission" date="2016-08" db="EMBL/GenBank/DDBJ databases">
        <title>Candidatus Dactylopiibacterium carminicum genome sequence.</title>
        <authorList>
            <person name="Ramirez-Puebla S.T."/>
            <person name="Ormeno-Orrillo E."/>
            <person name="Vera-Ponce De Leon A."/>
            <person name="Luis L."/>
            <person name="Sanchez-Flores A."/>
            <person name="Monica R."/>
            <person name="Martinez-Romero E."/>
        </authorList>
    </citation>
    <scope>NUCLEOTIDE SEQUENCE [LARGE SCALE GENOMIC DNA]</scope>
    <source>
        <strain evidence="1">END1</strain>
    </source>
</reference>
<name>A0A272ETS4_9RHOO</name>
<reference evidence="2 3" key="2">
    <citation type="submission" date="2017-07" db="EMBL/GenBank/DDBJ databases">
        <title>Candidatus Dactylopiibacterium carminicum, a nitrogen-fixing symbiont of the cochineal insect Dactylopius coccus and Dactylopius opuntiae (Hemiptera: Coccoidea: Dactylopiidae).</title>
        <authorList>
            <person name="Vera A."/>
        </authorList>
    </citation>
    <scope>NUCLEOTIDE SEQUENCE [LARGE SCALE GENOMIC DNA]</scope>
    <source>
        <strain evidence="2 3">NFDCM</strain>
    </source>
</reference>
<dbReference type="RefSeq" id="WP_095524346.1">
    <property type="nucleotide sequence ID" value="NZ_MDUX01000020.1"/>
</dbReference>
<evidence type="ECO:0000313" key="4">
    <source>
        <dbReference type="Proteomes" id="UP000623509"/>
    </source>
</evidence>